<keyword evidence="5" id="KW-1133">Transmembrane helix</keyword>
<dbReference type="InterPro" id="IPR004089">
    <property type="entry name" value="MCPsignal_dom"/>
</dbReference>
<dbReference type="Pfam" id="PF17201">
    <property type="entry name" value="Cache_3-Cache_2"/>
    <property type="match status" value="1"/>
</dbReference>
<keyword evidence="2 4" id="KW-0807">Transducer</keyword>
<dbReference type="PANTHER" id="PTHR32089:SF112">
    <property type="entry name" value="LYSOZYME-LIKE PROTEIN-RELATED"/>
    <property type="match status" value="1"/>
</dbReference>
<dbReference type="GO" id="GO:0016020">
    <property type="term" value="C:membrane"/>
    <property type="evidence" value="ECO:0007669"/>
    <property type="project" value="UniProtKB-SubCell"/>
</dbReference>
<name>A0AAV3U4F1_9ALTE</name>
<feature type="domain" description="HAMP" evidence="7">
    <location>
        <begin position="310"/>
        <end position="364"/>
    </location>
</feature>
<dbReference type="PROSITE" id="PS50885">
    <property type="entry name" value="HAMP"/>
    <property type="match status" value="1"/>
</dbReference>
<evidence type="ECO:0000313" key="8">
    <source>
        <dbReference type="EMBL" id="GAA4946897.1"/>
    </source>
</evidence>
<accession>A0AAV3U4F1</accession>
<evidence type="ECO:0000256" key="5">
    <source>
        <dbReference type="SAM" id="Phobius"/>
    </source>
</evidence>
<keyword evidence="5" id="KW-0472">Membrane</keyword>
<dbReference type="Proteomes" id="UP001409585">
    <property type="component" value="Unassembled WGS sequence"/>
</dbReference>
<sequence>MSVSSKFMSTITLVIVATIICAMIGVYFGQSKRVTNRADYESSLNAKEAWALLDTTNTLVSEQVAASMKLLKLRASQIGDPRLGDQVQVKSRQTRDLYLGTTAIANNFSVVDGVTDIMGGTATIFARDGADYVRVSTNVQTASGRAIGTILSPTGAAIQKINAGQAYYGLVDILGNPYITAYEPIITNSSSSPIGIWYVGYKANLNHLEKIISESSILDHGFLAIVDNKGKLRSHSNGTEPSQVEEIIANNADGWVVRREPYGPWGYEIITAYSKAEVHNEVLKLSLLTSAAIAAIGLIILGLVYVLLNSVVIRPLRITTERVHTIAEGDGDLTARLNLTTTDEFGQLATAFDGLLGKVHTTVQTVAHLAQRLTQASDRLKLIAEDASQSVASQNREIDMIAAAIEQMSTNAAEIGQTAEQVAEATSQADQQTRDGDQQLAKSVTVTEQLAQRVAASATTITELASASDEISSVLDVIRSIAEQTNLLALNAAIEAARAGEQGRGFAVVADEVRSLASRTQSSTEEVDTMLKRFSASTEAALATMRDADKCSKDNVDAVHDSRQLISATLSAVSKLNEHGSMIAQSINQQSTAAGEISTTIRNISASAVRSSERASDTLDASADLQSLSAELGDAMSRYRF</sequence>
<keyword evidence="5" id="KW-0812">Transmembrane</keyword>
<evidence type="ECO:0000259" key="6">
    <source>
        <dbReference type="PROSITE" id="PS50111"/>
    </source>
</evidence>
<evidence type="ECO:0000256" key="4">
    <source>
        <dbReference type="PROSITE-ProRule" id="PRU00284"/>
    </source>
</evidence>
<dbReference type="AlphaFoldDB" id="A0AAV3U4F1"/>
<proteinExistence type="inferred from homology"/>
<dbReference type="InterPro" id="IPR003660">
    <property type="entry name" value="HAMP_dom"/>
</dbReference>
<dbReference type="InterPro" id="IPR029151">
    <property type="entry name" value="Sensor-like_sf"/>
</dbReference>
<reference evidence="9" key="1">
    <citation type="journal article" date="2019" name="Int. J. Syst. Evol. Microbiol.">
        <title>The Global Catalogue of Microorganisms (GCM) 10K type strain sequencing project: providing services to taxonomists for standard genome sequencing and annotation.</title>
        <authorList>
            <consortium name="The Broad Institute Genomics Platform"/>
            <consortium name="The Broad Institute Genome Sequencing Center for Infectious Disease"/>
            <person name="Wu L."/>
            <person name="Ma J."/>
        </authorList>
    </citation>
    <scope>NUCLEOTIDE SEQUENCE [LARGE SCALE GENOMIC DNA]</scope>
    <source>
        <strain evidence="9">JCM 19134</strain>
    </source>
</reference>
<evidence type="ECO:0000313" key="9">
    <source>
        <dbReference type="Proteomes" id="UP001409585"/>
    </source>
</evidence>
<dbReference type="GO" id="GO:0006935">
    <property type="term" value="P:chemotaxis"/>
    <property type="evidence" value="ECO:0007669"/>
    <property type="project" value="UniProtKB-ARBA"/>
</dbReference>
<dbReference type="GO" id="GO:0007165">
    <property type="term" value="P:signal transduction"/>
    <property type="evidence" value="ECO:0007669"/>
    <property type="project" value="UniProtKB-KW"/>
</dbReference>
<protein>
    <submittedName>
        <fullName evidence="8">Methyl-accepting chemotaxis protein</fullName>
    </submittedName>
</protein>
<gene>
    <name evidence="8" type="ORF">GCM10025791_27900</name>
</gene>
<evidence type="ECO:0000256" key="1">
    <source>
        <dbReference type="ARBA" id="ARBA00004370"/>
    </source>
</evidence>
<dbReference type="SUPFAM" id="SSF103190">
    <property type="entry name" value="Sensory domain-like"/>
    <property type="match status" value="1"/>
</dbReference>
<dbReference type="EMBL" id="BAABLX010000026">
    <property type="protein sequence ID" value="GAA4946897.1"/>
    <property type="molecule type" value="Genomic_DNA"/>
</dbReference>
<dbReference type="PROSITE" id="PS50111">
    <property type="entry name" value="CHEMOTAXIS_TRANSDUC_2"/>
    <property type="match status" value="1"/>
</dbReference>
<comment type="similarity">
    <text evidence="3">Belongs to the methyl-accepting chemotaxis (MCP) protein family.</text>
</comment>
<comment type="caution">
    <text evidence="8">The sequence shown here is derived from an EMBL/GenBank/DDBJ whole genome shotgun (WGS) entry which is preliminary data.</text>
</comment>
<dbReference type="SMART" id="SM00304">
    <property type="entry name" value="HAMP"/>
    <property type="match status" value="2"/>
</dbReference>
<feature type="transmembrane region" description="Helical" evidence="5">
    <location>
        <begin position="285"/>
        <end position="308"/>
    </location>
</feature>
<dbReference type="RefSeq" id="WP_345423324.1">
    <property type="nucleotide sequence ID" value="NZ_AP031496.1"/>
</dbReference>
<organism evidence="8 9">
    <name type="scientific">Halioxenophilus aromaticivorans</name>
    <dbReference type="NCBI Taxonomy" id="1306992"/>
    <lineage>
        <taxon>Bacteria</taxon>
        <taxon>Pseudomonadati</taxon>
        <taxon>Pseudomonadota</taxon>
        <taxon>Gammaproteobacteria</taxon>
        <taxon>Alteromonadales</taxon>
        <taxon>Alteromonadaceae</taxon>
        <taxon>Halioxenophilus</taxon>
    </lineage>
</organism>
<dbReference type="PANTHER" id="PTHR32089">
    <property type="entry name" value="METHYL-ACCEPTING CHEMOTAXIS PROTEIN MCPB"/>
    <property type="match status" value="1"/>
</dbReference>
<dbReference type="InterPro" id="IPR033462">
    <property type="entry name" value="Cache_3-Cache_2"/>
</dbReference>
<dbReference type="SMART" id="SM00283">
    <property type="entry name" value="MA"/>
    <property type="match status" value="1"/>
</dbReference>
<feature type="transmembrane region" description="Helical" evidence="5">
    <location>
        <begin position="6"/>
        <end position="28"/>
    </location>
</feature>
<evidence type="ECO:0000256" key="2">
    <source>
        <dbReference type="ARBA" id="ARBA00023224"/>
    </source>
</evidence>
<dbReference type="CDD" id="cd06225">
    <property type="entry name" value="HAMP"/>
    <property type="match status" value="1"/>
</dbReference>
<dbReference type="Pfam" id="PF00672">
    <property type="entry name" value="HAMP"/>
    <property type="match status" value="1"/>
</dbReference>
<dbReference type="FunFam" id="1.10.287.950:FF:000001">
    <property type="entry name" value="Methyl-accepting chemotaxis sensory transducer"/>
    <property type="match status" value="1"/>
</dbReference>
<feature type="domain" description="Methyl-accepting transducer" evidence="6">
    <location>
        <begin position="369"/>
        <end position="605"/>
    </location>
</feature>
<dbReference type="Gene3D" id="1.10.287.950">
    <property type="entry name" value="Methyl-accepting chemotaxis protein"/>
    <property type="match status" value="1"/>
</dbReference>
<dbReference type="SUPFAM" id="SSF58104">
    <property type="entry name" value="Methyl-accepting chemotaxis protein (MCP) signaling domain"/>
    <property type="match status" value="1"/>
</dbReference>
<evidence type="ECO:0000256" key="3">
    <source>
        <dbReference type="ARBA" id="ARBA00029447"/>
    </source>
</evidence>
<comment type="subcellular location">
    <subcellularLocation>
        <location evidence="1">Membrane</location>
    </subcellularLocation>
</comment>
<keyword evidence="9" id="KW-1185">Reference proteome</keyword>
<evidence type="ECO:0000259" key="7">
    <source>
        <dbReference type="PROSITE" id="PS50885"/>
    </source>
</evidence>
<dbReference type="CDD" id="cd11386">
    <property type="entry name" value="MCP_signal"/>
    <property type="match status" value="1"/>
</dbReference>
<dbReference type="Pfam" id="PF00015">
    <property type="entry name" value="MCPsignal"/>
    <property type="match status" value="1"/>
</dbReference>